<dbReference type="InterPro" id="IPR004274">
    <property type="entry name" value="FCP1_dom"/>
</dbReference>
<feature type="region of interest" description="Disordered" evidence="7">
    <location>
        <begin position="135"/>
        <end position="161"/>
    </location>
</feature>
<dbReference type="InterPro" id="IPR001357">
    <property type="entry name" value="BRCT_dom"/>
</dbReference>
<evidence type="ECO:0000256" key="3">
    <source>
        <dbReference type="ARBA" id="ARBA00022801"/>
    </source>
</evidence>
<feature type="compositionally biased region" description="Low complexity" evidence="7">
    <location>
        <begin position="491"/>
        <end position="506"/>
    </location>
</feature>
<proteinExistence type="predicted"/>
<comment type="catalytic activity">
    <reaction evidence="5">
        <text>O-phospho-L-seryl-[protein] + H2O = L-seryl-[protein] + phosphate</text>
        <dbReference type="Rhea" id="RHEA:20629"/>
        <dbReference type="Rhea" id="RHEA-COMP:9863"/>
        <dbReference type="Rhea" id="RHEA-COMP:11604"/>
        <dbReference type="ChEBI" id="CHEBI:15377"/>
        <dbReference type="ChEBI" id="CHEBI:29999"/>
        <dbReference type="ChEBI" id="CHEBI:43474"/>
        <dbReference type="ChEBI" id="CHEBI:83421"/>
        <dbReference type="EC" id="3.1.3.16"/>
    </reaction>
</comment>
<dbReference type="GO" id="GO:0005634">
    <property type="term" value="C:nucleus"/>
    <property type="evidence" value="ECO:0007669"/>
    <property type="project" value="UniProtKB-SubCell"/>
</dbReference>
<dbReference type="SUPFAM" id="SSF56784">
    <property type="entry name" value="HAD-like"/>
    <property type="match status" value="1"/>
</dbReference>
<dbReference type="InterPro" id="IPR036412">
    <property type="entry name" value="HAD-like_sf"/>
</dbReference>
<dbReference type="Gene3D" id="3.40.50.10190">
    <property type="entry name" value="BRCT domain"/>
    <property type="match status" value="1"/>
</dbReference>
<feature type="region of interest" description="Disordered" evidence="7">
    <location>
        <begin position="398"/>
        <end position="568"/>
    </location>
</feature>
<evidence type="ECO:0000256" key="2">
    <source>
        <dbReference type="ARBA" id="ARBA00013081"/>
    </source>
</evidence>
<dbReference type="PANTHER" id="PTHR23081:SF36">
    <property type="entry name" value="RNA POLYMERASE II SUBUNIT A C-TERMINAL DOMAIN PHOSPHATASE"/>
    <property type="match status" value="1"/>
</dbReference>
<dbReference type="Gene3D" id="3.40.50.1000">
    <property type="entry name" value="HAD superfamily/HAD-like"/>
    <property type="match status" value="2"/>
</dbReference>
<evidence type="ECO:0000256" key="1">
    <source>
        <dbReference type="ARBA" id="ARBA00004123"/>
    </source>
</evidence>
<comment type="catalytic activity">
    <reaction evidence="6">
        <text>O-phospho-L-threonyl-[protein] + H2O = L-threonyl-[protein] + phosphate</text>
        <dbReference type="Rhea" id="RHEA:47004"/>
        <dbReference type="Rhea" id="RHEA-COMP:11060"/>
        <dbReference type="Rhea" id="RHEA-COMP:11605"/>
        <dbReference type="ChEBI" id="CHEBI:15377"/>
        <dbReference type="ChEBI" id="CHEBI:30013"/>
        <dbReference type="ChEBI" id="CHEBI:43474"/>
        <dbReference type="ChEBI" id="CHEBI:61977"/>
        <dbReference type="EC" id="3.1.3.16"/>
    </reaction>
</comment>
<feature type="compositionally biased region" description="Low complexity" evidence="7">
    <location>
        <begin position="455"/>
        <end position="476"/>
    </location>
</feature>
<evidence type="ECO:0000256" key="4">
    <source>
        <dbReference type="ARBA" id="ARBA00023242"/>
    </source>
</evidence>
<feature type="region of interest" description="Disordered" evidence="7">
    <location>
        <begin position="1"/>
        <end position="66"/>
    </location>
</feature>
<feature type="compositionally biased region" description="Pro residues" evidence="7">
    <location>
        <begin position="419"/>
        <end position="437"/>
    </location>
</feature>
<reference evidence="10" key="1">
    <citation type="submission" date="2021-01" db="EMBL/GenBank/DDBJ databases">
        <authorList>
            <person name="Corre E."/>
            <person name="Pelletier E."/>
            <person name="Niang G."/>
            <person name="Scheremetjew M."/>
            <person name="Finn R."/>
            <person name="Kale V."/>
            <person name="Holt S."/>
            <person name="Cochrane G."/>
            <person name="Meng A."/>
            <person name="Brown T."/>
            <person name="Cohen L."/>
        </authorList>
    </citation>
    <scope>NUCLEOTIDE SEQUENCE</scope>
    <source>
        <strain evidence="10">379</strain>
    </source>
</reference>
<name>A0A7S3T3J4_EMIHU</name>
<accession>A0A7S3T3J4</accession>
<dbReference type="SUPFAM" id="SSF52113">
    <property type="entry name" value="BRCT domain"/>
    <property type="match status" value="1"/>
</dbReference>
<keyword evidence="3" id="KW-0378">Hydrolase</keyword>
<evidence type="ECO:0000313" key="10">
    <source>
        <dbReference type="EMBL" id="CAE0572860.1"/>
    </source>
</evidence>
<keyword evidence="4" id="KW-0539">Nucleus</keyword>
<dbReference type="Pfam" id="PF03031">
    <property type="entry name" value="NIF"/>
    <property type="match status" value="1"/>
</dbReference>
<feature type="compositionally biased region" description="Pro residues" evidence="7">
    <location>
        <begin position="515"/>
        <end position="535"/>
    </location>
</feature>
<dbReference type="InterPro" id="IPR036420">
    <property type="entry name" value="BRCT_dom_sf"/>
</dbReference>
<comment type="subcellular location">
    <subcellularLocation>
        <location evidence="1">Nucleus</location>
    </subcellularLocation>
</comment>
<evidence type="ECO:0000256" key="5">
    <source>
        <dbReference type="ARBA" id="ARBA00047761"/>
    </source>
</evidence>
<dbReference type="EMBL" id="HBIR01040536">
    <property type="protein sequence ID" value="CAE0572860.1"/>
    <property type="molecule type" value="Transcribed_RNA"/>
</dbReference>
<dbReference type="AlphaFoldDB" id="A0A7S3T3J4"/>
<feature type="domain" description="FCP1 homology" evidence="9">
    <location>
        <begin position="96"/>
        <end position="382"/>
    </location>
</feature>
<dbReference type="GO" id="GO:0008420">
    <property type="term" value="F:RNA polymerase II CTD heptapeptide repeat phosphatase activity"/>
    <property type="evidence" value="ECO:0007669"/>
    <property type="project" value="InterPro"/>
</dbReference>
<evidence type="ECO:0000256" key="7">
    <source>
        <dbReference type="SAM" id="MobiDB-lite"/>
    </source>
</evidence>
<organism evidence="10">
    <name type="scientific">Emiliania huxleyi</name>
    <name type="common">Coccolithophore</name>
    <name type="synonym">Pontosphaera huxleyi</name>
    <dbReference type="NCBI Taxonomy" id="2903"/>
    <lineage>
        <taxon>Eukaryota</taxon>
        <taxon>Haptista</taxon>
        <taxon>Haptophyta</taxon>
        <taxon>Prymnesiophyceae</taxon>
        <taxon>Isochrysidales</taxon>
        <taxon>Noelaerhabdaceae</taxon>
        <taxon>Emiliania</taxon>
    </lineage>
</organism>
<feature type="region of interest" description="Disordered" evidence="7">
    <location>
        <begin position="178"/>
        <end position="252"/>
    </location>
</feature>
<evidence type="ECO:0000259" key="8">
    <source>
        <dbReference type="PROSITE" id="PS50172"/>
    </source>
</evidence>
<sequence length="693" mass="72181">MTDGVDESSKRRRLATGAGSSPLGGGSSGSPAGGTPPPLRADDGDLPLSPPLRRLRTPDCMSSPVSHLRNLTRNMHEEARRVHAAQFLKESREQHLQQRRLFLVLDLDETLVHSLRSSVRHLPFPAAGASAAEAAQRCRVPGDEAGGAEAEAEEARANAAEEEKAAAVALALAEGSNSASSSAAASEDESEDESQHAQHAAGGGAGAGGSDPAAPAAAPGPSSLQPPSLVRSGGGPPAGGEDGSEGEGGSEGVRSVTLTVQSVQFEMQLRPGVLSFLREMSSLFCVYLYTMGSREYVQQALHHLDPEHDIFRPGQVLAWHPALDRTTKTLRRMLCHPHLVTIVDDSTIAWAQHLPNLLPIDRFTGDPADRSLARMAGRLRHMHAQFFAPQLAVSRHPLAPPASPAGGATRCGPAVPELRMPPPGTVPPGPPKGPPEPHGGAVPPGHGMPPPDPPAAQASQASQASSSRPSPVRSSPLTRRSVSATDLDADPSPSRHAPPATAASRPPAREGPAPSSEPDPPAGCSSPPAPHPAPPLGEQSLAELARGTPPALLGHSSGTPPRAAEPATRDVRTIVRCMSENVLAGVHCVFGGPADVLAGVARPPEVVLAERFGATIEATLSAKSTHLLLPPALLAPRALAQCRRTQEMLSHARSLGIEPTLHRVDLRWLLACVANWSHLPEAEWTTLSAGDPL</sequence>
<evidence type="ECO:0000259" key="9">
    <source>
        <dbReference type="PROSITE" id="PS50969"/>
    </source>
</evidence>
<feature type="compositionally biased region" description="Low complexity" evidence="7">
    <location>
        <begin position="210"/>
        <end position="223"/>
    </location>
</feature>
<dbReference type="PROSITE" id="PS50969">
    <property type="entry name" value="FCP1"/>
    <property type="match status" value="1"/>
</dbReference>
<feature type="domain" description="BRCT" evidence="8">
    <location>
        <begin position="578"/>
        <end position="686"/>
    </location>
</feature>
<dbReference type="PANTHER" id="PTHR23081">
    <property type="entry name" value="RNA POLYMERASE II CTD PHOSPHATASE"/>
    <property type="match status" value="1"/>
</dbReference>
<dbReference type="InterPro" id="IPR023214">
    <property type="entry name" value="HAD_sf"/>
</dbReference>
<dbReference type="EC" id="3.1.3.16" evidence="2"/>
<gene>
    <name evidence="10" type="ORF">EHUX00137_LOCUS31620</name>
</gene>
<dbReference type="PROSITE" id="PS50172">
    <property type="entry name" value="BRCT"/>
    <property type="match status" value="1"/>
</dbReference>
<dbReference type="InterPro" id="IPR039189">
    <property type="entry name" value="Fcp1"/>
</dbReference>
<dbReference type="SMART" id="SM00577">
    <property type="entry name" value="CPDc"/>
    <property type="match status" value="1"/>
</dbReference>
<evidence type="ECO:0000256" key="6">
    <source>
        <dbReference type="ARBA" id="ARBA00048336"/>
    </source>
</evidence>
<feature type="compositionally biased region" description="Gly residues" evidence="7">
    <location>
        <begin position="232"/>
        <end position="251"/>
    </location>
</feature>
<protein>
    <recommendedName>
        <fullName evidence="2">protein-serine/threonine phosphatase</fullName>
        <ecNumber evidence="2">3.1.3.16</ecNumber>
    </recommendedName>
</protein>
<feature type="compositionally biased region" description="Gly residues" evidence="7">
    <location>
        <begin position="22"/>
        <end position="32"/>
    </location>
</feature>